<reference evidence="2 3" key="1">
    <citation type="submission" date="2020-02" db="EMBL/GenBank/DDBJ databases">
        <title>Draft genome sequence of Haematococcus lacustris strain NIES-144.</title>
        <authorList>
            <person name="Morimoto D."/>
            <person name="Nakagawa S."/>
            <person name="Yoshida T."/>
            <person name="Sawayama S."/>
        </authorList>
    </citation>
    <scope>NUCLEOTIDE SEQUENCE [LARGE SCALE GENOMIC DNA]</scope>
    <source>
        <strain evidence="2 3">NIES-144</strain>
    </source>
</reference>
<feature type="region of interest" description="Disordered" evidence="1">
    <location>
        <begin position="1"/>
        <end position="25"/>
    </location>
</feature>
<dbReference type="Proteomes" id="UP000485058">
    <property type="component" value="Unassembled WGS sequence"/>
</dbReference>
<gene>
    <name evidence="2" type="ORF">HaLaN_05882</name>
</gene>
<comment type="caution">
    <text evidence="2">The sequence shown here is derived from an EMBL/GenBank/DDBJ whole genome shotgun (WGS) entry which is preliminary data.</text>
</comment>
<protein>
    <submittedName>
        <fullName evidence="2">Uncharacterized protein</fullName>
    </submittedName>
</protein>
<dbReference type="EMBL" id="BLLF01000325">
    <property type="protein sequence ID" value="GFH10551.1"/>
    <property type="molecule type" value="Genomic_DNA"/>
</dbReference>
<evidence type="ECO:0000256" key="1">
    <source>
        <dbReference type="SAM" id="MobiDB-lite"/>
    </source>
</evidence>
<feature type="compositionally biased region" description="Basic and acidic residues" evidence="1">
    <location>
        <begin position="1"/>
        <end position="11"/>
    </location>
</feature>
<evidence type="ECO:0000313" key="2">
    <source>
        <dbReference type="EMBL" id="GFH10551.1"/>
    </source>
</evidence>
<keyword evidence="3" id="KW-1185">Reference proteome</keyword>
<proteinExistence type="predicted"/>
<sequence length="59" mass="6326">MQEFDAREVTKRGAKGWPGPVWGTRTGASNRLLQVDRNKRPGGLAAVQLLLTGLGAVHS</sequence>
<organism evidence="2 3">
    <name type="scientific">Haematococcus lacustris</name>
    <name type="common">Green alga</name>
    <name type="synonym">Haematococcus pluvialis</name>
    <dbReference type="NCBI Taxonomy" id="44745"/>
    <lineage>
        <taxon>Eukaryota</taxon>
        <taxon>Viridiplantae</taxon>
        <taxon>Chlorophyta</taxon>
        <taxon>core chlorophytes</taxon>
        <taxon>Chlorophyceae</taxon>
        <taxon>CS clade</taxon>
        <taxon>Chlamydomonadales</taxon>
        <taxon>Haematococcaceae</taxon>
        <taxon>Haematococcus</taxon>
    </lineage>
</organism>
<evidence type="ECO:0000313" key="3">
    <source>
        <dbReference type="Proteomes" id="UP000485058"/>
    </source>
</evidence>
<dbReference type="AlphaFoldDB" id="A0A699YM13"/>
<name>A0A699YM13_HAELA</name>
<accession>A0A699YM13</accession>